<dbReference type="Proteomes" id="UP001279734">
    <property type="component" value="Unassembled WGS sequence"/>
</dbReference>
<comment type="caution">
    <text evidence="1">The sequence shown here is derived from an EMBL/GenBank/DDBJ whole genome shotgun (WGS) entry which is preliminary data.</text>
</comment>
<dbReference type="AlphaFoldDB" id="A0AAD3Y109"/>
<organism evidence="1 2">
    <name type="scientific">Nepenthes gracilis</name>
    <name type="common">Slender pitcher plant</name>
    <dbReference type="NCBI Taxonomy" id="150966"/>
    <lineage>
        <taxon>Eukaryota</taxon>
        <taxon>Viridiplantae</taxon>
        <taxon>Streptophyta</taxon>
        <taxon>Embryophyta</taxon>
        <taxon>Tracheophyta</taxon>
        <taxon>Spermatophyta</taxon>
        <taxon>Magnoliopsida</taxon>
        <taxon>eudicotyledons</taxon>
        <taxon>Gunneridae</taxon>
        <taxon>Pentapetalae</taxon>
        <taxon>Caryophyllales</taxon>
        <taxon>Nepenthaceae</taxon>
        <taxon>Nepenthes</taxon>
    </lineage>
</organism>
<accession>A0AAD3Y109</accession>
<dbReference type="EMBL" id="BSYO01000029">
    <property type="protein sequence ID" value="GMH25332.1"/>
    <property type="molecule type" value="Genomic_DNA"/>
</dbReference>
<proteinExistence type="predicted"/>
<reference evidence="1" key="1">
    <citation type="submission" date="2023-05" db="EMBL/GenBank/DDBJ databases">
        <title>Nepenthes gracilis genome sequencing.</title>
        <authorList>
            <person name="Fukushima K."/>
        </authorList>
    </citation>
    <scope>NUCLEOTIDE SEQUENCE</scope>
    <source>
        <strain evidence="1">SING2019-196</strain>
    </source>
</reference>
<evidence type="ECO:0000313" key="1">
    <source>
        <dbReference type="EMBL" id="GMH25332.1"/>
    </source>
</evidence>
<evidence type="ECO:0000313" key="2">
    <source>
        <dbReference type="Proteomes" id="UP001279734"/>
    </source>
</evidence>
<gene>
    <name evidence="1" type="ORF">Nepgr_027175</name>
</gene>
<protein>
    <submittedName>
        <fullName evidence="1">Uncharacterized protein</fullName>
    </submittedName>
</protein>
<sequence>MFFRSDNCWSTSWRSALFRFDCDLLDLYYDGSGVAMREFPAWQIFGVLLLGRSGLTRVMAGAKNFRSAAFDFRFPECLCKWVPE</sequence>
<name>A0AAD3Y109_NEPGR</name>
<keyword evidence="2" id="KW-1185">Reference proteome</keyword>